<dbReference type="RefSeq" id="WP_052547214.1">
    <property type="nucleotide sequence ID" value="NZ_JMCC02000014.1"/>
</dbReference>
<proteinExistence type="predicted"/>
<organism evidence="1 2">
    <name type="scientific">Enhygromyxa salina</name>
    <dbReference type="NCBI Taxonomy" id="215803"/>
    <lineage>
        <taxon>Bacteria</taxon>
        <taxon>Pseudomonadati</taxon>
        <taxon>Myxococcota</taxon>
        <taxon>Polyangia</taxon>
        <taxon>Nannocystales</taxon>
        <taxon>Nannocystaceae</taxon>
        <taxon>Enhygromyxa</taxon>
    </lineage>
</organism>
<dbReference type="Proteomes" id="UP000031599">
    <property type="component" value="Unassembled WGS sequence"/>
</dbReference>
<sequence length="65" mass="7331">MTSVILLFSLLTPNHLQDYASELLVPDTTEPHCDVIDRMLAKYDAEYEIELAVEAATRVFSSSTR</sequence>
<gene>
    <name evidence="1" type="ORF">DB30_01641</name>
</gene>
<evidence type="ECO:0000313" key="1">
    <source>
        <dbReference type="EMBL" id="KIG18137.1"/>
    </source>
</evidence>
<protein>
    <submittedName>
        <fullName evidence="1">Uncharacterized protein</fullName>
    </submittedName>
</protein>
<dbReference type="AlphaFoldDB" id="A0A0C2DEM8"/>
<reference evidence="1 2" key="1">
    <citation type="submission" date="2014-12" db="EMBL/GenBank/DDBJ databases">
        <title>Genome assembly of Enhygromyxa salina DSM 15201.</title>
        <authorList>
            <person name="Sharma G."/>
            <person name="Subramanian S."/>
        </authorList>
    </citation>
    <scope>NUCLEOTIDE SEQUENCE [LARGE SCALE GENOMIC DNA]</scope>
    <source>
        <strain evidence="1 2">DSM 15201</strain>
    </source>
</reference>
<evidence type="ECO:0000313" key="2">
    <source>
        <dbReference type="Proteomes" id="UP000031599"/>
    </source>
</evidence>
<name>A0A0C2DEM8_9BACT</name>
<accession>A0A0C2DEM8</accession>
<dbReference type="EMBL" id="JMCC02000014">
    <property type="protein sequence ID" value="KIG18137.1"/>
    <property type="molecule type" value="Genomic_DNA"/>
</dbReference>
<comment type="caution">
    <text evidence="1">The sequence shown here is derived from an EMBL/GenBank/DDBJ whole genome shotgun (WGS) entry which is preliminary data.</text>
</comment>